<dbReference type="PANTHER" id="PTHR47190:SF1">
    <property type="entry name" value="GLUCOSE-METHANOL-CHOLINE OXIDOREDUCTASE N-TERMINAL DOMAIN-CONTAINING PROTEIN"/>
    <property type="match status" value="1"/>
</dbReference>
<comment type="caution">
    <text evidence="2">The sequence shown here is derived from an EMBL/GenBank/DDBJ whole genome shotgun (WGS) entry which is preliminary data.</text>
</comment>
<dbReference type="InterPro" id="IPR015920">
    <property type="entry name" value="Cellobiose_DH-like_cyt"/>
</dbReference>
<sequence>MLPGSIPVTIVPQRCLGQTSTPVVYKDPDTGIVFDTWTASDKVTNSGLTLGLALPSNALKTDASEFIGYLQCSSTNTTDMGWCGISLGGNMINSLLLMTYPYNQTIFTSFRYTTTYAKPSVYSGNATLTQISSKLNLTHYTLIYRCQNCLFWTDGSQTGNASTSAGTLGLRWAQSIAAPSNRDCPDNINFREHSGEHFCG</sequence>
<dbReference type="Pfam" id="PF16010">
    <property type="entry name" value="CDH-cyt"/>
    <property type="match status" value="1"/>
</dbReference>
<organism evidence="2 3">
    <name type="scientific">Talaromyces proteolyticus</name>
    <dbReference type="NCBI Taxonomy" id="1131652"/>
    <lineage>
        <taxon>Eukaryota</taxon>
        <taxon>Fungi</taxon>
        <taxon>Dikarya</taxon>
        <taxon>Ascomycota</taxon>
        <taxon>Pezizomycotina</taxon>
        <taxon>Eurotiomycetes</taxon>
        <taxon>Eurotiomycetidae</taxon>
        <taxon>Eurotiales</taxon>
        <taxon>Trichocomaceae</taxon>
        <taxon>Talaromyces</taxon>
        <taxon>Talaromyces sect. Bacilispori</taxon>
    </lineage>
</organism>
<dbReference type="RefSeq" id="XP_046066664.1">
    <property type="nucleotide sequence ID" value="XM_046221108.1"/>
</dbReference>
<keyword evidence="3" id="KW-1185">Reference proteome</keyword>
<dbReference type="PANTHER" id="PTHR47190">
    <property type="entry name" value="DEHYDROGENASE, PUTATIVE-RELATED"/>
    <property type="match status" value="1"/>
</dbReference>
<dbReference type="Proteomes" id="UP001201262">
    <property type="component" value="Unassembled WGS sequence"/>
</dbReference>
<accession>A0AAD4KGC3</accession>
<dbReference type="Gene3D" id="2.60.40.1210">
    <property type="entry name" value="Cellobiose dehydrogenase, cytochrome domain"/>
    <property type="match status" value="1"/>
</dbReference>
<evidence type="ECO:0000313" key="3">
    <source>
        <dbReference type="Proteomes" id="UP001201262"/>
    </source>
</evidence>
<dbReference type="GeneID" id="70251395"/>
<feature type="domain" description="Cellobiose dehydrogenase-like cytochrome" evidence="1">
    <location>
        <begin position="25"/>
        <end position="194"/>
    </location>
</feature>
<dbReference type="InterPro" id="IPR053208">
    <property type="entry name" value="GMC_Oxidoreductase_CD"/>
</dbReference>
<dbReference type="CDD" id="cd09630">
    <property type="entry name" value="CDH_like_cytochrome"/>
    <property type="match status" value="1"/>
</dbReference>
<evidence type="ECO:0000259" key="1">
    <source>
        <dbReference type="Pfam" id="PF16010"/>
    </source>
</evidence>
<dbReference type="AlphaFoldDB" id="A0AAD4KGC3"/>
<dbReference type="EMBL" id="JAJTJA010000013">
    <property type="protein sequence ID" value="KAH8690468.1"/>
    <property type="molecule type" value="Genomic_DNA"/>
</dbReference>
<proteinExistence type="predicted"/>
<reference evidence="2" key="1">
    <citation type="submission" date="2021-12" db="EMBL/GenBank/DDBJ databases">
        <title>Convergent genome expansion in fungi linked to evolution of root-endophyte symbiosis.</title>
        <authorList>
            <consortium name="DOE Joint Genome Institute"/>
            <person name="Ke Y.-H."/>
            <person name="Bonito G."/>
            <person name="Liao H.-L."/>
            <person name="Looney B."/>
            <person name="Rojas-Flechas A."/>
            <person name="Nash J."/>
            <person name="Hameed K."/>
            <person name="Schadt C."/>
            <person name="Martin F."/>
            <person name="Crous P.W."/>
            <person name="Miettinen O."/>
            <person name="Magnuson J.K."/>
            <person name="Labbe J."/>
            <person name="Jacobson D."/>
            <person name="Doktycz M.J."/>
            <person name="Veneault-Fourrey C."/>
            <person name="Kuo A."/>
            <person name="Mondo S."/>
            <person name="Calhoun S."/>
            <person name="Riley R."/>
            <person name="Ohm R."/>
            <person name="LaButti K."/>
            <person name="Andreopoulos B."/>
            <person name="Pangilinan J."/>
            <person name="Nolan M."/>
            <person name="Tritt A."/>
            <person name="Clum A."/>
            <person name="Lipzen A."/>
            <person name="Daum C."/>
            <person name="Barry K."/>
            <person name="Grigoriev I.V."/>
            <person name="Vilgalys R."/>
        </authorList>
    </citation>
    <scope>NUCLEOTIDE SEQUENCE</scope>
    <source>
        <strain evidence="2">PMI_201</strain>
    </source>
</reference>
<name>A0AAD4KGC3_9EURO</name>
<gene>
    <name evidence="2" type="ORF">BGW36DRAFT_432270</name>
</gene>
<dbReference type="SUPFAM" id="SSF49344">
    <property type="entry name" value="CBD9-like"/>
    <property type="match status" value="1"/>
</dbReference>
<evidence type="ECO:0000313" key="2">
    <source>
        <dbReference type="EMBL" id="KAH8690468.1"/>
    </source>
</evidence>
<dbReference type="FunFam" id="2.60.40.1210:FF:000004">
    <property type="entry name" value="Cellobiose dehydrogenase"/>
    <property type="match status" value="1"/>
</dbReference>
<protein>
    <recommendedName>
        <fullName evidence="1">Cellobiose dehydrogenase-like cytochrome domain-containing protein</fullName>
    </recommendedName>
</protein>